<dbReference type="InterPro" id="IPR016067">
    <property type="entry name" value="S-AdoMet_deCO2ase_core"/>
</dbReference>
<dbReference type="AlphaFoldDB" id="A0A1F7HKW2"/>
<keyword evidence="7" id="KW-0456">Lyase</keyword>
<evidence type="ECO:0000313" key="10">
    <source>
        <dbReference type="EMBL" id="OGK31840.1"/>
    </source>
</evidence>
<protein>
    <submittedName>
        <fullName evidence="10">S-adenosylmethionine decarboxylase proenzyme</fullName>
    </submittedName>
</protein>
<dbReference type="Pfam" id="PF02675">
    <property type="entry name" value="AdoMet_dc"/>
    <property type="match status" value="1"/>
</dbReference>
<accession>A0A1F7HKW2</accession>
<evidence type="ECO:0000256" key="7">
    <source>
        <dbReference type="ARBA" id="ARBA00023239"/>
    </source>
</evidence>
<evidence type="ECO:0000256" key="3">
    <source>
        <dbReference type="ARBA" id="ARBA00022813"/>
    </source>
</evidence>
<reference evidence="10 11" key="1">
    <citation type="journal article" date="2016" name="Nat. Commun.">
        <title>Thousands of microbial genomes shed light on interconnected biogeochemical processes in an aquifer system.</title>
        <authorList>
            <person name="Anantharaman K."/>
            <person name="Brown C.T."/>
            <person name="Hug L.A."/>
            <person name="Sharon I."/>
            <person name="Castelle C.J."/>
            <person name="Probst A.J."/>
            <person name="Thomas B.C."/>
            <person name="Singh A."/>
            <person name="Wilkins M.J."/>
            <person name="Karaoz U."/>
            <person name="Brodie E.L."/>
            <person name="Williams K.H."/>
            <person name="Hubbard S.S."/>
            <person name="Banfield J.F."/>
        </authorList>
    </citation>
    <scope>NUCLEOTIDE SEQUENCE [LARGE SCALE GENOMIC DNA]</scope>
</reference>
<evidence type="ECO:0000256" key="4">
    <source>
        <dbReference type="ARBA" id="ARBA00023066"/>
    </source>
</evidence>
<evidence type="ECO:0000256" key="8">
    <source>
        <dbReference type="ARBA" id="ARBA00023270"/>
    </source>
</evidence>
<dbReference type="NCBIfam" id="TIGR03330">
    <property type="entry name" value="SAM_DCase_Bsu"/>
    <property type="match status" value="1"/>
</dbReference>
<evidence type="ECO:0000256" key="9">
    <source>
        <dbReference type="ARBA" id="ARBA00023317"/>
    </source>
</evidence>
<evidence type="ECO:0000256" key="6">
    <source>
        <dbReference type="ARBA" id="ARBA00023145"/>
    </source>
</evidence>
<keyword evidence="4" id="KW-0745">Spermidine biosynthesis</keyword>
<keyword evidence="6" id="KW-0865">Zymogen</keyword>
<dbReference type="SUPFAM" id="SSF56276">
    <property type="entry name" value="S-adenosylmethionine decarboxylase"/>
    <property type="match status" value="1"/>
</dbReference>
<dbReference type="InterPro" id="IPR017716">
    <property type="entry name" value="S-AdoMet_deCOase_pro-enz"/>
</dbReference>
<dbReference type="GO" id="GO:0004014">
    <property type="term" value="F:adenosylmethionine decarboxylase activity"/>
    <property type="evidence" value="ECO:0007669"/>
    <property type="project" value="InterPro"/>
</dbReference>
<gene>
    <name evidence="10" type="ORF">A3D08_01625</name>
</gene>
<keyword evidence="3" id="KW-0068">Autocatalytic cleavage</keyword>
<evidence type="ECO:0000256" key="1">
    <source>
        <dbReference type="ARBA" id="ARBA00001928"/>
    </source>
</evidence>
<dbReference type="InterPro" id="IPR003826">
    <property type="entry name" value="AdoMetDC_fam_prok"/>
</dbReference>
<dbReference type="PANTHER" id="PTHR33866">
    <property type="entry name" value="S-ADENOSYLMETHIONINE DECARBOXYLASE PROENZYME"/>
    <property type="match status" value="1"/>
</dbReference>
<evidence type="ECO:0000256" key="2">
    <source>
        <dbReference type="ARBA" id="ARBA00022793"/>
    </source>
</evidence>
<keyword evidence="5" id="KW-0620">Polyamine biosynthesis</keyword>
<keyword evidence="2" id="KW-0210">Decarboxylase</keyword>
<dbReference type="PANTHER" id="PTHR33866:SF2">
    <property type="entry name" value="S-ADENOSYLMETHIONINE DECARBOXYLASE PROENZYME"/>
    <property type="match status" value="1"/>
</dbReference>
<dbReference type="Gene3D" id="3.60.90.10">
    <property type="entry name" value="S-adenosylmethionine decarboxylase"/>
    <property type="match status" value="1"/>
</dbReference>
<name>A0A1F7HKW2_9BACT</name>
<keyword evidence="9" id="KW-0670">Pyruvate</keyword>
<dbReference type="Proteomes" id="UP000178098">
    <property type="component" value="Unassembled WGS sequence"/>
</dbReference>
<comment type="cofactor">
    <cofactor evidence="1">
        <name>pyruvate</name>
        <dbReference type="ChEBI" id="CHEBI:15361"/>
    </cofactor>
</comment>
<comment type="caution">
    <text evidence="10">The sequence shown here is derived from an EMBL/GenBank/DDBJ whole genome shotgun (WGS) entry which is preliminary data.</text>
</comment>
<keyword evidence="8" id="KW-0704">Schiff base</keyword>
<proteinExistence type="predicted"/>
<dbReference type="GO" id="GO:0005829">
    <property type="term" value="C:cytosol"/>
    <property type="evidence" value="ECO:0007669"/>
    <property type="project" value="TreeGrafter"/>
</dbReference>
<sequence length="129" mass="14686">MAKKDGKGIFGPHLMLDMYGCDVGILNNLTALYVLLEELPKKMGMRSLIKPYIVFAEGNSKRDPGGWSGFVIIQESHISLHTFPEKGFLTADIYSCKPFDTAFVVEYFKRVFKTEDIDVFQQNRGLRFP</sequence>
<evidence type="ECO:0000256" key="5">
    <source>
        <dbReference type="ARBA" id="ARBA00023115"/>
    </source>
</evidence>
<dbReference type="EMBL" id="MFZT01000007">
    <property type="protein sequence ID" value="OGK31840.1"/>
    <property type="molecule type" value="Genomic_DNA"/>
</dbReference>
<evidence type="ECO:0000313" key="11">
    <source>
        <dbReference type="Proteomes" id="UP000178098"/>
    </source>
</evidence>
<organism evidence="10 11">
    <name type="scientific">Candidatus Roizmanbacteria bacterium RIFCSPHIGHO2_02_FULL_43_11</name>
    <dbReference type="NCBI Taxonomy" id="1802043"/>
    <lineage>
        <taxon>Bacteria</taxon>
        <taxon>Candidatus Roizmaniibacteriota</taxon>
    </lineage>
</organism>
<dbReference type="GO" id="GO:0008295">
    <property type="term" value="P:spermidine biosynthetic process"/>
    <property type="evidence" value="ECO:0007669"/>
    <property type="project" value="UniProtKB-KW"/>
</dbReference>